<dbReference type="SMART" id="SM00173">
    <property type="entry name" value="RAS"/>
    <property type="match status" value="1"/>
</dbReference>
<dbReference type="SMART" id="SM00176">
    <property type="entry name" value="RAN"/>
    <property type="match status" value="1"/>
</dbReference>
<evidence type="ECO:0000256" key="13">
    <source>
        <dbReference type="ARBA" id="ARBA00022737"/>
    </source>
</evidence>
<keyword evidence="18" id="KW-0342">GTP-binding</keyword>
<dbReference type="PROSITE" id="PS51419">
    <property type="entry name" value="RAB"/>
    <property type="match status" value="1"/>
</dbReference>
<evidence type="ECO:0000256" key="17">
    <source>
        <dbReference type="ARBA" id="ARBA00023034"/>
    </source>
</evidence>
<dbReference type="SUPFAM" id="SSF52540">
    <property type="entry name" value="P-loop containing nucleoside triphosphate hydrolases"/>
    <property type="match status" value="1"/>
</dbReference>
<evidence type="ECO:0000256" key="22">
    <source>
        <dbReference type="ARBA" id="ARBA00023289"/>
    </source>
</evidence>
<accession>A0A8S0Z0Q7</accession>
<dbReference type="Proteomes" id="UP000494256">
    <property type="component" value="Unassembled WGS sequence"/>
</dbReference>
<evidence type="ECO:0000256" key="21">
    <source>
        <dbReference type="ARBA" id="ARBA00023288"/>
    </source>
</evidence>
<sequence length="370" mass="41960">MEDYKFLFKVVLVGNAGVGKTCLVRRFTQGLFPPGQGATIGVDFMIKTVEVDGEKVKLQIWDTAGQERFRSITQSYYRSAHALILVYDISCQPTFDCLPDWLREIEEYANNKVLRILVGNKTDREDREIPRHIGEDFAQRHGMYFLETSAKEAENVERLFMEIAVELMEQAKCKELPKYDGSLGPINETSHHMKDTSLKSDTFRIYKTEKLFKKWIIMAWRFKASKYKNAAPIVPKPEACIRDICVGSYQTYGNNICASGAFMAFNWEHVGSSMAVLPLDDCGRKSKTMPLLHAHTDTITDMEFSPFHDGLLLTGSQDSLSPDIISACRETSPDIAGNIYVSRDMLRVNASRASTLRDFVSLDNRPTAFE</sequence>
<keyword evidence="9" id="KW-0488">Methylation</keyword>
<keyword evidence="16" id="KW-0460">Magnesium</keyword>
<dbReference type="GO" id="GO:0031410">
    <property type="term" value="C:cytoplasmic vesicle"/>
    <property type="evidence" value="ECO:0007669"/>
    <property type="project" value="UniProtKB-KW"/>
</dbReference>
<evidence type="ECO:0000313" key="28">
    <source>
        <dbReference type="EMBL" id="CAB3225512.1"/>
    </source>
</evidence>
<organism evidence="28 29">
    <name type="scientific">Arctia plantaginis</name>
    <name type="common">Wood tiger moth</name>
    <name type="synonym">Phalaena plantaginis</name>
    <dbReference type="NCBI Taxonomy" id="874455"/>
    <lineage>
        <taxon>Eukaryota</taxon>
        <taxon>Metazoa</taxon>
        <taxon>Ecdysozoa</taxon>
        <taxon>Arthropoda</taxon>
        <taxon>Hexapoda</taxon>
        <taxon>Insecta</taxon>
        <taxon>Pterygota</taxon>
        <taxon>Neoptera</taxon>
        <taxon>Endopterygota</taxon>
        <taxon>Lepidoptera</taxon>
        <taxon>Glossata</taxon>
        <taxon>Ditrysia</taxon>
        <taxon>Noctuoidea</taxon>
        <taxon>Erebidae</taxon>
        <taxon>Arctiinae</taxon>
        <taxon>Arctia</taxon>
    </lineage>
</organism>
<dbReference type="GO" id="GO:0005764">
    <property type="term" value="C:lysosome"/>
    <property type="evidence" value="ECO:0007669"/>
    <property type="project" value="UniProtKB-SubCell"/>
</dbReference>
<dbReference type="InterPro" id="IPR005225">
    <property type="entry name" value="Small_GTP-bd"/>
</dbReference>
<reference evidence="28 29" key="1">
    <citation type="submission" date="2020-04" db="EMBL/GenBank/DDBJ databases">
        <authorList>
            <person name="Wallbank WR R."/>
            <person name="Pardo Diaz C."/>
            <person name="Kozak K."/>
            <person name="Martin S."/>
            <person name="Jiggins C."/>
            <person name="Moest M."/>
            <person name="Warren A I."/>
            <person name="Byers J.R.P. K."/>
            <person name="Montejo-Kovacevich G."/>
            <person name="Yen C E."/>
        </authorList>
    </citation>
    <scope>NUCLEOTIDE SEQUENCE [LARGE SCALE GENOMIC DNA]</scope>
</reference>
<dbReference type="InterPro" id="IPR027417">
    <property type="entry name" value="P-loop_NTPase"/>
</dbReference>
<evidence type="ECO:0000256" key="12">
    <source>
        <dbReference type="ARBA" id="ARBA00022723"/>
    </source>
</evidence>
<evidence type="ECO:0000256" key="8">
    <source>
        <dbReference type="ARBA" id="ARBA00011984"/>
    </source>
</evidence>
<keyword evidence="22" id="KW-0636">Prenylation</keyword>
<proteinExistence type="inferred from homology"/>
<evidence type="ECO:0000256" key="16">
    <source>
        <dbReference type="ARBA" id="ARBA00022842"/>
    </source>
</evidence>
<comment type="catalytic activity">
    <reaction evidence="24">
        <text>GTP + H2O = GDP + phosphate + H(+)</text>
        <dbReference type="Rhea" id="RHEA:19669"/>
        <dbReference type="ChEBI" id="CHEBI:15377"/>
        <dbReference type="ChEBI" id="CHEBI:15378"/>
        <dbReference type="ChEBI" id="CHEBI:37565"/>
        <dbReference type="ChEBI" id="CHEBI:43474"/>
        <dbReference type="ChEBI" id="CHEBI:58189"/>
        <dbReference type="EC" id="3.6.5.2"/>
    </reaction>
    <physiologicalReaction direction="left-to-right" evidence="24">
        <dbReference type="Rhea" id="RHEA:19670"/>
    </physiologicalReaction>
</comment>
<evidence type="ECO:0000256" key="9">
    <source>
        <dbReference type="ARBA" id="ARBA00022481"/>
    </source>
</evidence>
<dbReference type="InterPro" id="IPR015048">
    <property type="entry name" value="DUF1899"/>
</dbReference>
<comment type="cofactor">
    <cofactor evidence="1">
        <name>Mg(2+)</name>
        <dbReference type="ChEBI" id="CHEBI:18420"/>
    </cofactor>
</comment>
<keyword evidence="23" id="KW-0968">Cytoplasmic vesicle</keyword>
<dbReference type="PRINTS" id="PR00449">
    <property type="entry name" value="RASTRNSFRMNG"/>
</dbReference>
<dbReference type="Gene3D" id="2.130.10.10">
    <property type="entry name" value="YVTN repeat-like/Quinoprotein amine dehydrogenase"/>
    <property type="match status" value="1"/>
</dbReference>
<keyword evidence="14" id="KW-0547">Nucleotide-binding</keyword>
<evidence type="ECO:0000256" key="7">
    <source>
        <dbReference type="ARBA" id="ARBA00006270"/>
    </source>
</evidence>
<keyword evidence="10" id="KW-0963">Cytoplasm</keyword>
<dbReference type="FunFam" id="3.40.50.300:FF:000440">
    <property type="entry name" value="Ras-related protein Rab-30"/>
    <property type="match status" value="1"/>
</dbReference>
<keyword evidence="11" id="KW-0853">WD repeat</keyword>
<evidence type="ECO:0000313" key="29">
    <source>
        <dbReference type="Proteomes" id="UP000494256"/>
    </source>
</evidence>
<dbReference type="InterPro" id="IPR001806">
    <property type="entry name" value="Small_GTPase"/>
</dbReference>
<dbReference type="PANTHER" id="PTHR47977">
    <property type="entry name" value="RAS-RELATED PROTEIN RAB"/>
    <property type="match status" value="1"/>
</dbReference>
<evidence type="ECO:0000256" key="3">
    <source>
        <dbReference type="ARBA" id="ARBA00004222"/>
    </source>
</evidence>
<dbReference type="NCBIfam" id="TIGR00231">
    <property type="entry name" value="small_GTP"/>
    <property type="match status" value="1"/>
</dbReference>
<evidence type="ECO:0000256" key="15">
    <source>
        <dbReference type="ARBA" id="ARBA00022801"/>
    </source>
</evidence>
<keyword evidence="17" id="KW-0333">Golgi apparatus</keyword>
<keyword evidence="21" id="KW-0449">Lipoprotein</keyword>
<evidence type="ECO:0000256" key="24">
    <source>
        <dbReference type="ARBA" id="ARBA00047660"/>
    </source>
</evidence>
<dbReference type="SMART" id="SM00175">
    <property type="entry name" value="RAB"/>
    <property type="match status" value="1"/>
</dbReference>
<evidence type="ECO:0000256" key="6">
    <source>
        <dbReference type="ARBA" id="ARBA00004652"/>
    </source>
</evidence>
<dbReference type="SMART" id="SM01166">
    <property type="entry name" value="DUF1899"/>
    <property type="match status" value="1"/>
</dbReference>
<keyword evidence="19" id="KW-0472">Membrane</keyword>
<keyword evidence="13" id="KW-0677">Repeat</keyword>
<evidence type="ECO:0000256" key="25">
    <source>
        <dbReference type="ARBA" id="ARBA00067826"/>
    </source>
</evidence>
<evidence type="ECO:0000256" key="18">
    <source>
        <dbReference type="ARBA" id="ARBA00023134"/>
    </source>
</evidence>
<evidence type="ECO:0000256" key="26">
    <source>
        <dbReference type="ARBA" id="ARBA00093384"/>
    </source>
</evidence>
<dbReference type="GO" id="GO:0032482">
    <property type="term" value="P:Rab protein signal transduction"/>
    <property type="evidence" value="ECO:0007669"/>
    <property type="project" value="InterPro"/>
</dbReference>
<evidence type="ECO:0000256" key="10">
    <source>
        <dbReference type="ARBA" id="ARBA00022490"/>
    </source>
</evidence>
<comment type="caution">
    <text evidence="28">The sequence shown here is derived from an EMBL/GenBank/DDBJ whole genome shotgun (WGS) entry which is preliminary data.</text>
</comment>
<feature type="domain" description="DUF1899" evidence="27">
    <location>
        <begin position="221"/>
        <end position="283"/>
    </location>
</feature>
<evidence type="ECO:0000256" key="4">
    <source>
        <dbReference type="ARBA" id="ARBA00004371"/>
    </source>
</evidence>
<gene>
    <name evidence="28" type="ORF">APLA_LOCUS2266</name>
</gene>
<dbReference type="SMART" id="SM00174">
    <property type="entry name" value="RHO"/>
    <property type="match status" value="1"/>
</dbReference>
<dbReference type="GO" id="GO:0005525">
    <property type="term" value="F:GTP binding"/>
    <property type="evidence" value="ECO:0007669"/>
    <property type="project" value="UniProtKB-KW"/>
</dbReference>
<dbReference type="OrthoDB" id="1732691at2759"/>
<keyword evidence="15" id="KW-0378">Hydrolase</keyword>
<dbReference type="GO" id="GO:0046872">
    <property type="term" value="F:metal ion binding"/>
    <property type="evidence" value="ECO:0007669"/>
    <property type="project" value="UniProtKB-KW"/>
</dbReference>
<dbReference type="Gene3D" id="3.40.50.300">
    <property type="entry name" value="P-loop containing nucleotide triphosphate hydrolases"/>
    <property type="match status" value="1"/>
</dbReference>
<evidence type="ECO:0000256" key="1">
    <source>
        <dbReference type="ARBA" id="ARBA00001946"/>
    </source>
</evidence>
<dbReference type="InterPro" id="IPR015943">
    <property type="entry name" value="WD40/YVTN_repeat-like_dom_sf"/>
</dbReference>
<dbReference type="EC" id="3.6.5.2" evidence="8"/>
<evidence type="ECO:0000256" key="20">
    <source>
        <dbReference type="ARBA" id="ARBA00023228"/>
    </source>
</evidence>
<evidence type="ECO:0000259" key="27">
    <source>
        <dbReference type="SMART" id="SM01166"/>
    </source>
</evidence>
<evidence type="ECO:0000256" key="14">
    <source>
        <dbReference type="ARBA" id="ARBA00022741"/>
    </source>
</evidence>
<dbReference type="InterPro" id="IPR041820">
    <property type="entry name" value="Rab30"/>
</dbReference>
<comment type="similarity">
    <text evidence="7">Belongs to the small GTPase superfamily. Rab family.</text>
</comment>
<dbReference type="Pfam" id="PF08953">
    <property type="entry name" value="DUF1899"/>
    <property type="match status" value="1"/>
</dbReference>
<evidence type="ECO:0000256" key="2">
    <source>
        <dbReference type="ARBA" id="ARBA00004198"/>
    </source>
</evidence>
<dbReference type="GO" id="GO:0003925">
    <property type="term" value="F:G protein activity"/>
    <property type="evidence" value="ECO:0007669"/>
    <property type="project" value="UniProtKB-EC"/>
</dbReference>
<dbReference type="Pfam" id="PF00071">
    <property type="entry name" value="Ras"/>
    <property type="match status" value="1"/>
</dbReference>
<evidence type="ECO:0000256" key="23">
    <source>
        <dbReference type="ARBA" id="ARBA00023329"/>
    </source>
</evidence>
<evidence type="ECO:0000256" key="5">
    <source>
        <dbReference type="ARBA" id="ARBA00004423"/>
    </source>
</evidence>
<comment type="subcellular location">
    <subcellularLocation>
        <location evidence="6">Cytoplasmic vesicle</location>
        <location evidence="6">Autophagosome membrane</location>
    </subcellularLocation>
    <subcellularLocation>
        <location evidence="3">Golgi apparatus</location>
        <location evidence="3">cis-Golgi network</location>
    </subcellularLocation>
    <subcellularLocation>
        <location evidence="2">Golgi apparatus</location>
        <location evidence="2">trans-Golgi network membrane</location>
    </subcellularLocation>
    <subcellularLocation>
        <location evidence="4">Lysosome</location>
    </subcellularLocation>
    <subcellularLocation>
        <location evidence="5">Membrane</location>
        <topology evidence="5">Lipid-anchor</topology>
        <orientation evidence="5">Cytoplasmic side</orientation>
    </subcellularLocation>
</comment>
<evidence type="ECO:0000256" key="19">
    <source>
        <dbReference type="ARBA" id="ARBA00023136"/>
    </source>
</evidence>
<keyword evidence="20" id="KW-0458">Lysosome</keyword>
<protein>
    <recommendedName>
        <fullName evidence="25">Ras-related protein Rab-30</fullName>
        <ecNumber evidence="8">3.6.5.2</ecNumber>
    </recommendedName>
</protein>
<dbReference type="GO" id="GO:0005794">
    <property type="term" value="C:Golgi apparatus"/>
    <property type="evidence" value="ECO:0007669"/>
    <property type="project" value="UniProtKB-SubCell"/>
</dbReference>
<dbReference type="GO" id="GO:0000421">
    <property type="term" value="C:autophagosome membrane"/>
    <property type="evidence" value="ECO:0007669"/>
    <property type="project" value="UniProtKB-SubCell"/>
</dbReference>
<evidence type="ECO:0000256" key="11">
    <source>
        <dbReference type="ARBA" id="ARBA00022574"/>
    </source>
</evidence>
<comment type="function">
    <text evidence="26">The small GTPases Rab are key regulators of intracellular membrane trafficking, from the formation of transport vesicles to their fusion with membranes. Rabs cycle between an inactive GDP-bound form and an active GTP-bound form that is able to recruit to membranes different sets of downstream effectors directly responsible for vesicle formation, movement, tethering and fusion. RAB30 is required for maintaining the structural integrity of the Golgi apparatus, possibly by mediating interactions with cytoplasmic scaffolding proteins. Facilitates lipid homeostasis during fasting by regulating hepatic protein and lipid trafficking in a PPAR-alpha-dependent manner. Promotes autophagosome biogenesis during bacterial infection such as group A Streptococcus infection.</text>
</comment>
<name>A0A8S0Z0Q7_ARCPL</name>
<dbReference type="EMBL" id="CADEBD010000226">
    <property type="protein sequence ID" value="CAB3225512.1"/>
    <property type="molecule type" value="Genomic_DNA"/>
</dbReference>
<dbReference type="InterPro" id="IPR050227">
    <property type="entry name" value="Rab"/>
</dbReference>
<dbReference type="AlphaFoldDB" id="A0A8S0Z0Q7"/>
<dbReference type="PROSITE" id="PS51421">
    <property type="entry name" value="RAS"/>
    <property type="match status" value="1"/>
</dbReference>
<keyword evidence="12" id="KW-0479">Metal-binding</keyword>
<dbReference type="CDD" id="cd04114">
    <property type="entry name" value="Rab30"/>
    <property type="match status" value="1"/>
</dbReference>